<dbReference type="GO" id="GO:0046872">
    <property type="term" value="F:metal ion binding"/>
    <property type="evidence" value="ECO:0007669"/>
    <property type="project" value="UniProtKB-KW"/>
</dbReference>
<dbReference type="PANTHER" id="PTHR35201:SF4">
    <property type="entry name" value="BETA-PINACENE SYNTHASE-RELATED"/>
    <property type="match status" value="1"/>
</dbReference>
<protein>
    <recommendedName>
        <fullName evidence="4">Terpene synthase</fullName>
        <ecNumber evidence="4">4.2.3.-</ecNumber>
    </recommendedName>
</protein>
<dbReference type="InterPro" id="IPR034686">
    <property type="entry name" value="Terpene_cyclase-like_2"/>
</dbReference>
<dbReference type="GO" id="GO:0008299">
    <property type="term" value="P:isoprenoid biosynthetic process"/>
    <property type="evidence" value="ECO:0007669"/>
    <property type="project" value="UniProtKB-ARBA"/>
</dbReference>
<keyword evidence="4" id="KW-0456">Lyase</keyword>
<name>A0A9P9J800_9HYPO</name>
<reference evidence="5" key="1">
    <citation type="journal article" date="2021" name="Nat. Commun.">
        <title>Genetic determinants of endophytism in the Arabidopsis root mycobiome.</title>
        <authorList>
            <person name="Mesny F."/>
            <person name="Miyauchi S."/>
            <person name="Thiergart T."/>
            <person name="Pickel B."/>
            <person name="Atanasova L."/>
            <person name="Karlsson M."/>
            <person name="Huettel B."/>
            <person name="Barry K.W."/>
            <person name="Haridas S."/>
            <person name="Chen C."/>
            <person name="Bauer D."/>
            <person name="Andreopoulos W."/>
            <person name="Pangilinan J."/>
            <person name="LaButti K."/>
            <person name="Riley R."/>
            <person name="Lipzen A."/>
            <person name="Clum A."/>
            <person name="Drula E."/>
            <person name="Henrissat B."/>
            <person name="Kohler A."/>
            <person name="Grigoriev I.V."/>
            <person name="Martin F.M."/>
            <person name="Hacquard S."/>
        </authorList>
    </citation>
    <scope>NUCLEOTIDE SEQUENCE</scope>
    <source>
        <strain evidence="5">MPI-CAGE-AT-0147</strain>
    </source>
</reference>
<organism evidence="5 6">
    <name type="scientific">Dactylonectria macrodidyma</name>
    <dbReference type="NCBI Taxonomy" id="307937"/>
    <lineage>
        <taxon>Eukaryota</taxon>
        <taxon>Fungi</taxon>
        <taxon>Dikarya</taxon>
        <taxon>Ascomycota</taxon>
        <taxon>Pezizomycotina</taxon>
        <taxon>Sordariomycetes</taxon>
        <taxon>Hypocreomycetidae</taxon>
        <taxon>Hypocreales</taxon>
        <taxon>Nectriaceae</taxon>
        <taxon>Dactylonectria</taxon>
    </lineage>
</organism>
<keyword evidence="3 4" id="KW-0460">Magnesium</keyword>
<gene>
    <name evidence="5" type="ORF">EDB81DRAFT_931213</name>
</gene>
<accession>A0A9P9J800</accession>
<sequence>MAVKIDEAEALRARLRGQTIVLPDLVSWFSGWPSDESEHREELRLFMDKATESVIFDEKKIKGVKKCDFAWFTALWYREAGWTDLQTAALFVLWIFVWDDEIDTGESAVSTDLKIAKTYRQESLEYARWCLAQQDSNLPWPLSKLPFASRIYPKFLRLFCRSKGDEPPPCSVSSMQLFREWAFTMRTHMNEDQLARLFGQVERYITHCGHEQEERSVGRVPTPDEYMELRMGTSGVEIACAFHEYFIRSHLPRWVMNSPDMKDLWRLTNILLVILNDVLSVKKEITEGNIISLIPVNFHASGNSDLEKVVEETLEDLKVQMDAFDRTAAKLDELTKNGPHNEHTMQFVRYCRRSITGTLTFTMLSDRYRVKEYLREDGTMHIVL</sequence>
<evidence type="ECO:0000256" key="4">
    <source>
        <dbReference type="RuleBase" id="RU366034"/>
    </source>
</evidence>
<evidence type="ECO:0000313" key="5">
    <source>
        <dbReference type="EMBL" id="KAH7152876.1"/>
    </source>
</evidence>
<dbReference type="InterPro" id="IPR008949">
    <property type="entry name" value="Isoprenoid_synthase_dom_sf"/>
</dbReference>
<dbReference type="SFLD" id="SFLDS00005">
    <property type="entry name" value="Isoprenoid_Synthase_Type_I"/>
    <property type="match status" value="1"/>
</dbReference>
<keyword evidence="4" id="KW-0479">Metal-binding</keyword>
<comment type="similarity">
    <text evidence="2 4">Belongs to the terpene synthase family.</text>
</comment>
<dbReference type="GO" id="GO:0010333">
    <property type="term" value="F:terpene synthase activity"/>
    <property type="evidence" value="ECO:0007669"/>
    <property type="project" value="InterPro"/>
</dbReference>
<comment type="caution">
    <text evidence="5">The sequence shown here is derived from an EMBL/GenBank/DDBJ whole genome shotgun (WGS) entry which is preliminary data.</text>
</comment>
<dbReference type="Pfam" id="PF19086">
    <property type="entry name" value="Terpene_syn_C_2"/>
    <property type="match status" value="1"/>
</dbReference>
<dbReference type="AlphaFoldDB" id="A0A9P9J800"/>
<proteinExistence type="inferred from homology"/>
<dbReference type="Proteomes" id="UP000738349">
    <property type="component" value="Unassembled WGS sequence"/>
</dbReference>
<dbReference type="PANTHER" id="PTHR35201">
    <property type="entry name" value="TERPENE SYNTHASE"/>
    <property type="match status" value="1"/>
</dbReference>
<dbReference type="Gene3D" id="1.10.600.10">
    <property type="entry name" value="Farnesyl Diphosphate Synthase"/>
    <property type="match status" value="1"/>
</dbReference>
<dbReference type="SUPFAM" id="SSF48576">
    <property type="entry name" value="Terpenoid synthases"/>
    <property type="match status" value="1"/>
</dbReference>
<dbReference type="SFLD" id="SFLDG01020">
    <property type="entry name" value="Terpene_Cyclase_Like_2"/>
    <property type="match status" value="1"/>
</dbReference>
<evidence type="ECO:0000256" key="1">
    <source>
        <dbReference type="ARBA" id="ARBA00001946"/>
    </source>
</evidence>
<dbReference type="EMBL" id="JAGMUV010000006">
    <property type="protein sequence ID" value="KAH7152876.1"/>
    <property type="molecule type" value="Genomic_DNA"/>
</dbReference>
<evidence type="ECO:0000313" key="6">
    <source>
        <dbReference type="Proteomes" id="UP000738349"/>
    </source>
</evidence>
<comment type="cofactor">
    <cofactor evidence="1 4">
        <name>Mg(2+)</name>
        <dbReference type="ChEBI" id="CHEBI:18420"/>
    </cofactor>
</comment>
<evidence type="ECO:0000256" key="2">
    <source>
        <dbReference type="ARBA" id="ARBA00006333"/>
    </source>
</evidence>
<keyword evidence="6" id="KW-1185">Reference proteome</keyword>
<dbReference type="EC" id="4.2.3.-" evidence="4"/>
<evidence type="ECO:0000256" key="3">
    <source>
        <dbReference type="ARBA" id="ARBA00022842"/>
    </source>
</evidence>
<dbReference type="OrthoDB" id="2861623at2759"/>